<evidence type="ECO:0000313" key="2">
    <source>
        <dbReference type="EMBL" id="MVU79418.1"/>
    </source>
</evidence>
<dbReference type="RefSeq" id="WP_157388970.1">
    <property type="nucleotide sequence ID" value="NZ_WRPP01000003.1"/>
</dbReference>
<dbReference type="AlphaFoldDB" id="A0A7K1UZW1"/>
<feature type="transmembrane region" description="Helical" evidence="1">
    <location>
        <begin position="51"/>
        <end position="73"/>
    </location>
</feature>
<keyword evidence="1" id="KW-0812">Transmembrane</keyword>
<dbReference type="Pfam" id="PF08592">
    <property type="entry name" value="Anthrone_oxy"/>
    <property type="match status" value="1"/>
</dbReference>
<dbReference type="Proteomes" id="UP000466794">
    <property type="component" value="Unassembled WGS sequence"/>
</dbReference>
<evidence type="ECO:0000313" key="3">
    <source>
        <dbReference type="Proteomes" id="UP000466794"/>
    </source>
</evidence>
<feature type="transmembrane region" description="Helical" evidence="1">
    <location>
        <begin position="85"/>
        <end position="105"/>
    </location>
</feature>
<gene>
    <name evidence="2" type="ORF">GPX89_19490</name>
</gene>
<organism evidence="2 3">
    <name type="scientific">Nocardia terrae</name>
    <dbReference type="NCBI Taxonomy" id="2675851"/>
    <lineage>
        <taxon>Bacteria</taxon>
        <taxon>Bacillati</taxon>
        <taxon>Actinomycetota</taxon>
        <taxon>Actinomycetes</taxon>
        <taxon>Mycobacteriales</taxon>
        <taxon>Nocardiaceae</taxon>
        <taxon>Nocardia</taxon>
    </lineage>
</organism>
<keyword evidence="3" id="KW-1185">Reference proteome</keyword>
<name>A0A7K1UZW1_9NOCA</name>
<accession>A0A7K1UZW1</accession>
<proteinExistence type="predicted"/>
<feature type="transmembrane region" description="Helical" evidence="1">
    <location>
        <begin position="141"/>
        <end position="161"/>
    </location>
</feature>
<comment type="caution">
    <text evidence="2">The sequence shown here is derived from an EMBL/GenBank/DDBJ whole genome shotgun (WGS) entry which is preliminary data.</text>
</comment>
<dbReference type="InterPro" id="IPR013901">
    <property type="entry name" value="Anthrone_oxy"/>
</dbReference>
<protein>
    <submittedName>
        <fullName evidence="2">DUF1772 domain-containing protein</fullName>
    </submittedName>
</protein>
<keyword evidence="1" id="KW-0472">Membrane</keyword>
<keyword evidence="1" id="KW-1133">Transmembrane helix</keyword>
<reference evidence="2 3" key="1">
    <citation type="submission" date="2019-12" db="EMBL/GenBank/DDBJ databases">
        <title>Nocardia sp. nov. ET3-3 isolated from soil.</title>
        <authorList>
            <person name="Kanchanasin P."/>
            <person name="Tanasupawat S."/>
            <person name="Yuki M."/>
            <person name="Kudo T."/>
        </authorList>
    </citation>
    <scope>NUCLEOTIDE SEQUENCE [LARGE SCALE GENOMIC DNA]</scope>
    <source>
        <strain evidence="2 3">ET3-3</strain>
    </source>
</reference>
<dbReference type="EMBL" id="WRPP01000003">
    <property type="protein sequence ID" value="MVU79418.1"/>
    <property type="molecule type" value="Genomic_DNA"/>
</dbReference>
<evidence type="ECO:0000256" key="1">
    <source>
        <dbReference type="SAM" id="Phobius"/>
    </source>
</evidence>
<sequence>MFAFRTAALVAATLTTGLIAGVFYAYATSVMGALHRSDDRTFVDVMQKINVVIINPWFMLGFMGTVGFTVLAAALHLGKSNRTTLIWIGVALLLNVIAFFVTSGLNVPLNNQLSNAGDVGQIGDLAAVRAQFESSWVTWNIVRAVVHTLAFLVLIGALFVAGMQHAKASALAGSAPARPGVSSAQPGFSQVPGAYPAPVYAPTKPFAAAPAQQFAPTPQQPGSASGQQ</sequence>